<sequence>MAPLGIDFSDSISLKISDHSLPLGEAICIDNEWPVIDRAAVLEIVDLPKPTDRYQPSTARREARKQNIQDMYQSWQQKYQKLKRKHRDKNDTWYAEQIAKLDIAKGRSAETIRKNIKP</sequence>
<organism evidence="2">
    <name type="scientific">Candidatus Kentrum sp. FW</name>
    <dbReference type="NCBI Taxonomy" id="2126338"/>
    <lineage>
        <taxon>Bacteria</taxon>
        <taxon>Pseudomonadati</taxon>
        <taxon>Pseudomonadota</taxon>
        <taxon>Gammaproteobacteria</taxon>
        <taxon>Candidatus Kentrum</taxon>
    </lineage>
</organism>
<protein>
    <submittedName>
        <fullName evidence="2">Uncharacterized protein</fullName>
    </submittedName>
</protein>
<feature type="coiled-coil region" evidence="1">
    <location>
        <begin position="65"/>
        <end position="92"/>
    </location>
</feature>
<dbReference type="AlphaFoldDB" id="A0A450T0B7"/>
<keyword evidence="1" id="KW-0175">Coiled coil</keyword>
<reference evidence="2" key="1">
    <citation type="submission" date="2019-02" db="EMBL/GenBank/DDBJ databases">
        <authorList>
            <person name="Gruber-Vodicka R. H."/>
            <person name="Seah K. B. B."/>
        </authorList>
    </citation>
    <scope>NUCLEOTIDE SEQUENCE</scope>
    <source>
        <strain evidence="2">BECK_BZ106</strain>
    </source>
</reference>
<evidence type="ECO:0000313" key="2">
    <source>
        <dbReference type="EMBL" id="VFJ59745.1"/>
    </source>
</evidence>
<name>A0A450T0B7_9GAMM</name>
<dbReference type="EMBL" id="CAADFD010000050">
    <property type="protein sequence ID" value="VFJ59745.1"/>
    <property type="molecule type" value="Genomic_DNA"/>
</dbReference>
<evidence type="ECO:0000256" key="1">
    <source>
        <dbReference type="SAM" id="Coils"/>
    </source>
</evidence>
<proteinExistence type="predicted"/>
<accession>A0A450T0B7</accession>
<gene>
    <name evidence="2" type="ORF">BECKFW1821B_GA0114236_105013</name>
</gene>